<dbReference type="GO" id="GO:0006313">
    <property type="term" value="P:DNA transposition"/>
    <property type="evidence" value="ECO:0007669"/>
    <property type="project" value="UniProtKB-UniRule"/>
</dbReference>
<evidence type="ECO:0000256" key="4">
    <source>
        <dbReference type="ARBA" id="ARBA00023125"/>
    </source>
</evidence>
<dbReference type="PANTHER" id="PTHR33217:SF7">
    <property type="entry name" value="TRANSPOSASE FOR INSERTION SEQUENCE ELEMENT IS1081"/>
    <property type="match status" value="1"/>
</dbReference>
<evidence type="ECO:0000256" key="2">
    <source>
        <dbReference type="ARBA" id="ARBA00010961"/>
    </source>
</evidence>
<evidence type="ECO:0000256" key="3">
    <source>
        <dbReference type="ARBA" id="ARBA00022578"/>
    </source>
</evidence>
<protein>
    <recommendedName>
        <fullName evidence="6">Mutator family transposase</fullName>
    </recommendedName>
</protein>
<proteinExistence type="inferred from homology"/>
<dbReference type="GO" id="GO:0003677">
    <property type="term" value="F:DNA binding"/>
    <property type="evidence" value="ECO:0007669"/>
    <property type="project" value="UniProtKB-UniRule"/>
</dbReference>
<sequence length="99" mass="10787">MPSESATGWKLQLQVLRQRGARKIGLVVADGIMGLESALSASFSGTPLQRCTTHIKRNLLARVRAGDKPELAEDLRQVFRTDAPEDNPPGRMETMAGDV</sequence>
<comment type="similarity">
    <text evidence="2 6">Belongs to the transposase mutator family.</text>
</comment>
<name>A0A1M4ZVY0_9BACT</name>
<evidence type="ECO:0000313" key="7">
    <source>
        <dbReference type="EMBL" id="SHF22193.1"/>
    </source>
</evidence>
<keyword evidence="8" id="KW-1185">Reference proteome</keyword>
<dbReference type="EMBL" id="FQUS01000006">
    <property type="protein sequence ID" value="SHF22193.1"/>
    <property type="molecule type" value="Genomic_DNA"/>
</dbReference>
<keyword evidence="5 6" id="KW-0233">DNA recombination</keyword>
<reference evidence="7 8" key="1">
    <citation type="submission" date="2016-11" db="EMBL/GenBank/DDBJ databases">
        <authorList>
            <person name="Jaros S."/>
            <person name="Januszkiewicz K."/>
            <person name="Wedrychowicz H."/>
        </authorList>
    </citation>
    <scope>NUCLEOTIDE SEQUENCE [LARGE SCALE GENOMIC DNA]</scope>
    <source>
        <strain evidence="7 8">DSM 21986</strain>
    </source>
</reference>
<organism evidence="7 8">
    <name type="scientific">Fodinibius roseus</name>
    <dbReference type="NCBI Taxonomy" id="1194090"/>
    <lineage>
        <taxon>Bacteria</taxon>
        <taxon>Pseudomonadati</taxon>
        <taxon>Balneolota</taxon>
        <taxon>Balneolia</taxon>
        <taxon>Balneolales</taxon>
        <taxon>Balneolaceae</taxon>
        <taxon>Fodinibius</taxon>
    </lineage>
</organism>
<evidence type="ECO:0000313" key="8">
    <source>
        <dbReference type="Proteomes" id="UP000184041"/>
    </source>
</evidence>
<evidence type="ECO:0000256" key="1">
    <source>
        <dbReference type="ARBA" id="ARBA00002190"/>
    </source>
</evidence>
<keyword evidence="6" id="KW-0814">Transposable element</keyword>
<gene>
    <name evidence="7" type="ORF">SAMN05443144_106154</name>
</gene>
<dbReference type="PANTHER" id="PTHR33217">
    <property type="entry name" value="TRANSPOSASE FOR INSERTION SEQUENCE ELEMENT IS1081"/>
    <property type="match status" value="1"/>
</dbReference>
<dbReference type="AlphaFoldDB" id="A0A1M4ZVY0"/>
<dbReference type="Pfam" id="PF00872">
    <property type="entry name" value="Transposase_mut"/>
    <property type="match status" value="1"/>
</dbReference>
<dbReference type="InterPro" id="IPR001207">
    <property type="entry name" value="Transposase_mutator"/>
</dbReference>
<keyword evidence="4 6" id="KW-0238">DNA-binding</keyword>
<comment type="function">
    <text evidence="1 6">Required for the transposition of the insertion element.</text>
</comment>
<dbReference type="STRING" id="1194090.SAMN05443144_106154"/>
<evidence type="ECO:0000256" key="5">
    <source>
        <dbReference type="ARBA" id="ARBA00023172"/>
    </source>
</evidence>
<accession>A0A1M4ZVY0</accession>
<dbReference type="Proteomes" id="UP000184041">
    <property type="component" value="Unassembled WGS sequence"/>
</dbReference>
<dbReference type="GO" id="GO:0004803">
    <property type="term" value="F:transposase activity"/>
    <property type="evidence" value="ECO:0007669"/>
    <property type="project" value="UniProtKB-UniRule"/>
</dbReference>
<keyword evidence="3 6" id="KW-0815">Transposition</keyword>
<evidence type="ECO:0000256" key="6">
    <source>
        <dbReference type="RuleBase" id="RU365089"/>
    </source>
</evidence>